<evidence type="ECO:0000256" key="7">
    <source>
        <dbReference type="ARBA" id="ARBA00022967"/>
    </source>
</evidence>
<dbReference type="PROSITE" id="PS00211">
    <property type="entry name" value="ABC_TRANSPORTER_1"/>
    <property type="match status" value="1"/>
</dbReference>
<protein>
    <submittedName>
        <fullName evidence="12">Molybdate transport system ATP-binding protein</fullName>
    </submittedName>
</protein>
<keyword evidence="6 12" id="KW-0067">ATP-binding</keyword>
<keyword evidence="3 9" id="KW-0500">Molybdenum</keyword>
<proteinExistence type="predicted"/>
<dbReference type="Pfam" id="PF00005">
    <property type="entry name" value="ABC_tran"/>
    <property type="match status" value="1"/>
</dbReference>
<gene>
    <name evidence="12" type="ORF">MARGE09_P3106</name>
</gene>
<dbReference type="InterPro" id="IPR005116">
    <property type="entry name" value="Transp-assoc_OB_typ1"/>
</dbReference>
<evidence type="ECO:0000259" key="10">
    <source>
        <dbReference type="PROSITE" id="PS50893"/>
    </source>
</evidence>
<keyword evidence="13" id="KW-1185">Reference proteome</keyword>
<dbReference type="AlphaFoldDB" id="A0AAN1WJT0"/>
<dbReference type="GO" id="GO:0016020">
    <property type="term" value="C:membrane"/>
    <property type="evidence" value="ECO:0007669"/>
    <property type="project" value="InterPro"/>
</dbReference>
<dbReference type="GO" id="GO:0005524">
    <property type="term" value="F:ATP binding"/>
    <property type="evidence" value="ECO:0007669"/>
    <property type="project" value="UniProtKB-KW"/>
</dbReference>
<dbReference type="SUPFAM" id="SSF52540">
    <property type="entry name" value="P-loop containing nucleoside triphosphate hydrolases"/>
    <property type="match status" value="1"/>
</dbReference>
<organism evidence="12 13">
    <name type="scientific">Marinagarivorans cellulosilyticus</name>
    <dbReference type="NCBI Taxonomy" id="2721545"/>
    <lineage>
        <taxon>Bacteria</taxon>
        <taxon>Pseudomonadati</taxon>
        <taxon>Pseudomonadota</taxon>
        <taxon>Gammaproteobacteria</taxon>
        <taxon>Cellvibrionales</taxon>
        <taxon>Cellvibrionaceae</taxon>
        <taxon>Marinagarivorans</taxon>
    </lineage>
</organism>
<dbReference type="PROSITE" id="PS51866">
    <property type="entry name" value="MOP"/>
    <property type="match status" value="1"/>
</dbReference>
<feature type="domain" description="ABC transporter" evidence="10">
    <location>
        <begin position="11"/>
        <end position="244"/>
    </location>
</feature>
<dbReference type="InterPro" id="IPR027417">
    <property type="entry name" value="P-loop_NTPase"/>
</dbReference>
<dbReference type="PANTHER" id="PTHR43514:SF10">
    <property type="entry name" value="MOLYBDENUM IMPORT ATP-BINDING PROTEIN MODC 2"/>
    <property type="match status" value="1"/>
</dbReference>
<dbReference type="SUPFAM" id="SSF50331">
    <property type="entry name" value="MOP-like"/>
    <property type="match status" value="1"/>
</dbReference>
<evidence type="ECO:0000256" key="4">
    <source>
        <dbReference type="ARBA" id="ARBA00022519"/>
    </source>
</evidence>
<dbReference type="KEGG" id="marq:MARGE09_P3106"/>
<keyword evidence="5" id="KW-0547">Nucleotide-binding</keyword>
<evidence type="ECO:0000256" key="1">
    <source>
        <dbReference type="ARBA" id="ARBA00022448"/>
    </source>
</evidence>
<sequence>MSFLPQSSIHARFKHCPRQAHASVPFCLDVDITLPSAGVTAIFGPSGSGKTTLLRCIAGLEAVSQGECTVNGESWQSNTTSMPVHRRAIGFVFQEASLFAHLTAQANLQYAIKRAAGKTHAVNYQQVVDVMALSPLLARYPHELSGGERQRVAIARALLAQPRLLLMDEPLASLDSARKQEILPYLEHLRAAFNVPIIYVTHSLEEVARLADQVVLMEQGKVVSQGDVADVFSRVDVALWLNNDMAVVLKGIVVERDAQWHLMRVQYSGGYLWLRDSGAALSQAVRIRIHAKDVSLTLAEHQDTSIANRLSTQVVDIVDDHDEAMSLIRLASGGDYLMARVTKRSVEQLGLKVGMSVWAQVKSAAMVR</sequence>
<keyword evidence="4" id="KW-0997">Cell inner membrane</keyword>
<keyword evidence="2" id="KW-1003">Cell membrane</keyword>
<keyword evidence="7" id="KW-1278">Translocase</keyword>
<name>A0AAN1WJT0_9GAMM</name>
<keyword evidence="8" id="KW-0472">Membrane</keyword>
<accession>A0AAN1WJT0</accession>
<feature type="domain" description="Mop" evidence="11">
    <location>
        <begin position="303"/>
        <end position="368"/>
    </location>
</feature>
<evidence type="ECO:0000259" key="11">
    <source>
        <dbReference type="PROSITE" id="PS51866"/>
    </source>
</evidence>
<dbReference type="EMBL" id="AP023086">
    <property type="protein sequence ID" value="BCD98905.1"/>
    <property type="molecule type" value="Genomic_DNA"/>
</dbReference>
<evidence type="ECO:0000256" key="2">
    <source>
        <dbReference type="ARBA" id="ARBA00022475"/>
    </source>
</evidence>
<dbReference type="GO" id="GO:0140359">
    <property type="term" value="F:ABC-type transporter activity"/>
    <property type="evidence" value="ECO:0007669"/>
    <property type="project" value="InterPro"/>
</dbReference>
<keyword evidence="1" id="KW-0813">Transport</keyword>
<dbReference type="PANTHER" id="PTHR43514">
    <property type="entry name" value="ABC TRANSPORTER I FAMILY MEMBER 10"/>
    <property type="match status" value="1"/>
</dbReference>
<dbReference type="Gene3D" id="2.40.50.100">
    <property type="match status" value="1"/>
</dbReference>
<dbReference type="InterPro" id="IPR011868">
    <property type="entry name" value="ModC_ABC_ATP-bd"/>
</dbReference>
<evidence type="ECO:0000313" key="12">
    <source>
        <dbReference type="EMBL" id="BCD98905.1"/>
    </source>
</evidence>
<evidence type="ECO:0000256" key="5">
    <source>
        <dbReference type="ARBA" id="ARBA00022741"/>
    </source>
</evidence>
<evidence type="ECO:0000256" key="3">
    <source>
        <dbReference type="ARBA" id="ARBA00022505"/>
    </source>
</evidence>
<dbReference type="InterPro" id="IPR008995">
    <property type="entry name" value="Mo/tungstate-bd_C_term_dom"/>
</dbReference>
<dbReference type="GO" id="GO:0015098">
    <property type="term" value="F:molybdate ion transmembrane transporter activity"/>
    <property type="evidence" value="ECO:0007669"/>
    <property type="project" value="InterPro"/>
</dbReference>
<dbReference type="SMART" id="SM00382">
    <property type="entry name" value="AAA"/>
    <property type="match status" value="1"/>
</dbReference>
<dbReference type="InterPro" id="IPR003593">
    <property type="entry name" value="AAA+_ATPase"/>
</dbReference>
<dbReference type="RefSeq" id="WP_236983601.1">
    <property type="nucleotide sequence ID" value="NZ_AP023086.1"/>
</dbReference>
<dbReference type="Proteomes" id="UP001320119">
    <property type="component" value="Chromosome"/>
</dbReference>
<dbReference type="InterPro" id="IPR050334">
    <property type="entry name" value="Molybdenum_import_ModC"/>
</dbReference>
<dbReference type="GO" id="GO:0016887">
    <property type="term" value="F:ATP hydrolysis activity"/>
    <property type="evidence" value="ECO:0007669"/>
    <property type="project" value="InterPro"/>
</dbReference>
<dbReference type="PROSITE" id="PS50893">
    <property type="entry name" value="ABC_TRANSPORTER_2"/>
    <property type="match status" value="1"/>
</dbReference>
<dbReference type="NCBIfam" id="TIGR02142">
    <property type="entry name" value="modC_ABC"/>
    <property type="match status" value="1"/>
</dbReference>
<reference evidence="12 13" key="1">
    <citation type="journal article" date="2022" name="IScience">
        <title>An ultrasensitive nanofiber-based assay for enzymatic hydrolysis and deep-sea microbial degradation of cellulose.</title>
        <authorList>
            <person name="Tsudome M."/>
            <person name="Tachioka M."/>
            <person name="Miyazaki M."/>
            <person name="Uchimura K."/>
            <person name="Tsuda M."/>
            <person name="Takaki Y."/>
            <person name="Deguchi S."/>
        </authorList>
    </citation>
    <scope>NUCLEOTIDE SEQUENCE [LARGE SCALE GENOMIC DNA]</scope>
    <source>
        <strain evidence="12 13">GE09</strain>
    </source>
</reference>
<evidence type="ECO:0000313" key="13">
    <source>
        <dbReference type="Proteomes" id="UP001320119"/>
    </source>
</evidence>
<dbReference type="InterPro" id="IPR004606">
    <property type="entry name" value="Mop_domain"/>
</dbReference>
<evidence type="ECO:0000256" key="8">
    <source>
        <dbReference type="ARBA" id="ARBA00023136"/>
    </source>
</evidence>
<evidence type="ECO:0000256" key="6">
    <source>
        <dbReference type="ARBA" id="ARBA00022840"/>
    </source>
</evidence>
<dbReference type="InterPro" id="IPR017871">
    <property type="entry name" value="ABC_transporter-like_CS"/>
</dbReference>
<dbReference type="Pfam" id="PF03459">
    <property type="entry name" value="TOBE"/>
    <property type="match status" value="1"/>
</dbReference>
<dbReference type="InterPro" id="IPR003439">
    <property type="entry name" value="ABC_transporter-like_ATP-bd"/>
</dbReference>
<evidence type="ECO:0000256" key="9">
    <source>
        <dbReference type="PROSITE-ProRule" id="PRU01213"/>
    </source>
</evidence>
<dbReference type="Gene3D" id="3.40.50.300">
    <property type="entry name" value="P-loop containing nucleotide triphosphate hydrolases"/>
    <property type="match status" value="1"/>
</dbReference>